<evidence type="ECO:0000256" key="4">
    <source>
        <dbReference type="ARBA" id="ARBA00023125"/>
    </source>
</evidence>
<dbReference type="Proteomes" id="UP000640299">
    <property type="component" value="Chromosome"/>
</dbReference>
<evidence type="ECO:0000256" key="5">
    <source>
        <dbReference type="ARBA" id="ARBA00023172"/>
    </source>
</evidence>
<dbReference type="EMBL" id="CP069389">
    <property type="protein sequence ID" value="QRN91536.1"/>
    <property type="molecule type" value="Genomic_DNA"/>
</dbReference>
<evidence type="ECO:0000313" key="8">
    <source>
        <dbReference type="Proteomes" id="UP000640299"/>
    </source>
</evidence>
<dbReference type="RefSeq" id="WP_151359207.1">
    <property type="nucleotide sequence ID" value="NZ_CP069389.1"/>
</dbReference>
<proteinExistence type="inferred from homology"/>
<dbReference type="Pfam" id="PF00872">
    <property type="entry name" value="Transposase_mut"/>
    <property type="match status" value="1"/>
</dbReference>
<dbReference type="PANTHER" id="PTHR33217">
    <property type="entry name" value="TRANSPOSASE FOR INSERTION SEQUENCE ELEMENT IS1081"/>
    <property type="match status" value="1"/>
</dbReference>
<organism evidence="7 8">
    <name type="scientific">Mammaliicoccus sciuri</name>
    <name type="common">Staphylococcus sciuri</name>
    <dbReference type="NCBI Taxonomy" id="1296"/>
    <lineage>
        <taxon>Bacteria</taxon>
        <taxon>Bacillati</taxon>
        <taxon>Bacillota</taxon>
        <taxon>Bacilli</taxon>
        <taxon>Bacillales</taxon>
        <taxon>Staphylococcaceae</taxon>
        <taxon>Mammaliicoccus</taxon>
    </lineage>
</organism>
<sequence>MARKKRDPKSVELANRIIAEYAPESVEDMENALKDVFGPMFEAMLQGEMNNHLGYSSNDKSDKITENRRNGYGNKTLNTTKGNIEINVPRDRDASFEPQLIKKRQRDVSEIEDKVISMYAKGMSQRDISSTIEDIYGFSVSHEMISDITDAVIPEMEEWQTRPLEKCYTFVFVDCLYTKIRTDYEIKEYAVYTILGYTIDGKKQILGLWLNETESKHKWMQIFDEIKARGVEDIFFLSMDGVSGLESGVKAIFPKTIVQRCIVHLVRNSIKYVPSKDYKAFTSSLRKVYGATLLKACHTAFEAFKQQWSQYPGAVDVWKRNFTHVEQLFDYGSNIRKIMYTTNAVESIHSSYRKVTKKGAFPNENALLKLLFIRTKELQKKWSTGYIPNWSMVMNQLLLHDQIKDRVIKYLE</sequence>
<evidence type="ECO:0000256" key="6">
    <source>
        <dbReference type="RuleBase" id="RU365089"/>
    </source>
</evidence>
<reference evidence="7" key="1">
    <citation type="submission" date="2021-02" db="EMBL/GenBank/DDBJ databases">
        <title>cfr and optrA-positive Staphylococcus spp.</title>
        <authorList>
            <person name="Chen L."/>
        </authorList>
    </citation>
    <scope>NUCLEOTIDE SEQUENCE</scope>
    <source>
        <strain evidence="7">GDQ20D70P</strain>
    </source>
</reference>
<dbReference type="AlphaFoldDB" id="A0AB37HMQ5"/>
<comment type="function">
    <text evidence="1 6">Required for the transposition of the insertion element.</text>
</comment>
<gene>
    <name evidence="7" type="ORF">JRU67_01545</name>
</gene>
<evidence type="ECO:0000313" key="7">
    <source>
        <dbReference type="EMBL" id="QRN91536.1"/>
    </source>
</evidence>
<evidence type="ECO:0000256" key="3">
    <source>
        <dbReference type="ARBA" id="ARBA00022578"/>
    </source>
</evidence>
<evidence type="ECO:0000256" key="1">
    <source>
        <dbReference type="ARBA" id="ARBA00002190"/>
    </source>
</evidence>
<keyword evidence="5 6" id="KW-0233">DNA recombination</keyword>
<name>A0AB37HMQ5_MAMSC</name>
<dbReference type="InterPro" id="IPR001207">
    <property type="entry name" value="Transposase_mutator"/>
</dbReference>
<keyword evidence="3 6" id="KW-0815">Transposition</keyword>
<dbReference type="GO" id="GO:0003677">
    <property type="term" value="F:DNA binding"/>
    <property type="evidence" value="ECO:0007669"/>
    <property type="project" value="UniProtKB-UniRule"/>
</dbReference>
<evidence type="ECO:0000256" key="2">
    <source>
        <dbReference type="ARBA" id="ARBA00010961"/>
    </source>
</evidence>
<protein>
    <recommendedName>
        <fullName evidence="6">Mutator family transposase</fullName>
    </recommendedName>
</protein>
<dbReference type="PANTHER" id="PTHR33217:SF8">
    <property type="entry name" value="MUTATOR FAMILY TRANSPOSASE"/>
    <property type="match status" value="1"/>
</dbReference>
<dbReference type="GO" id="GO:0004803">
    <property type="term" value="F:transposase activity"/>
    <property type="evidence" value="ECO:0007669"/>
    <property type="project" value="UniProtKB-UniRule"/>
</dbReference>
<dbReference type="GO" id="GO:0006313">
    <property type="term" value="P:DNA transposition"/>
    <property type="evidence" value="ECO:0007669"/>
    <property type="project" value="UniProtKB-UniRule"/>
</dbReference>
<keyword evidence="4 6" id="KW-0238">DNA-binding</keyword>
<comment type="similarity">
    <text evidence="2 6">Belongs to the transposase mutator family.</text>
</comment>
<accession>A0AB37HMQ5</accession>
<keyword evidence="6" id="KW-0814">Transposable element</keyword>
<dbReference type="NCBIfam" id="NF033543">
    <property type="entry name" value="transpos_IS256"/>
    <property type="match status" value="1"/>
</dbReference>